<accession>A0A853DN78</accession>
<organism evidence="2 3">
    <name type="scientific">Leifsonia naganoensis</name>
    <dbReference type="NCBI Taxonomy" id="150025"/>
    <lineage>
        <taxon>Bacteria</taxon>
        <taxon>Bacillati</taxon>
        <taxon>Actinomycetota</taxon>
        <taxon>Actinomycetes</taxon>
        <taxon>Micrococcales</taxon>
        <taxon>Microbacteriaceae</taxon>
        <taxon>Leifsonia</taxon>
    </lineage>
</organism>
<dbReference type="PROSITE" id="PS51318">
    <property type="entry name" value="TAT"/>
    <property type="match status" value="1"/>
</dbReference>
<evidence type="ECO:0008006" key="4">
    <source>
        <dbReference type="Google" id="ProtNLM"/>
    </source>
</evidence>
<sequence>MTRYSTRRRGALLAAVTAGLLVTGVLAVAAPAAAAGTTHYVNNASGSGCSDAGTGTSTSSPWCTFTPANALTLGAGDSLLLARGASWSQQLSPTLAGTSAGVATIGAYGTGAAPRILATSTGTGLALTNPDYAEVSGLDIGAKTSAGLGALSYGIMATYTSLSHHSLTFADLSVHDSVQIGILVRSTATQTVAQTALDGLTFARVTTTHNAQGIATVGQGGFTDMAASPTSGNEGSKVFTNVLVDAVTETHDDANRYLANPGNGVPCAGLTLQYASTVVVRNSVFDTEGSCYTAVGTTAIFLGRVNHVKFLNNMVVNTPNTASPDMCGIDLESMTNDVTIAGNYFGDNYGAAIEYLAIHGSADFSTNHVVSSNAFYSNGRGAIAQLGGDSPVQVSVTKNLSYQPAGFVTAGDGGTTTGISVAADNVTVTNGATAAQSAVQFGSAPWGYQSGSGSTWTALTYGSSTATYTGSGVTIGRFTLTPSASTGAALAWTAPAAGTVSIRGFAVATSGTPTVTVSRNGTAVTSAVASTSGTAVAAGPITVAAGDILRFVVPAGASAVSWAPSVAYTP</sequence>
<keyword evidence="1" id="KW-0732">Signal</keyword>
<dbReference type="AlphaFoldDB" id="A0A853DN78"/>
<dbReference type="RefSeq" id="WP_179701329.1">
    <property type="nucleotide sequence ID" value="NZ_BAAAHA010000005.1"/>
</dbReference>
<dbReference type="InterPro" id="IPR011050">
    <property type="entry name" value="Pectin_lyase_fold/virulence"/>
</dbReference>
<comment type="caution">
    <text evidence="2">The sequence shown here is derived from an EMBL/GenBank/DDBJ whole genome shotgun (WGS) entry which is preliminary data.</text>
</comment>
<dbReference type="InterPro" id="IPR012334">
    <property type="entry name" value="Pectin_lyas_fold"/>
</dbReference>
<dbReference type="SUPFAM" id="SSF51126">
    <property type="entry name" value="Pectin lyase-like"/>
    <property type="match status" value="1"/>
</dbReference>
<reference evidence="2 3" key="1">
    <citation type="submission" date="2020-07" db="EMBL/GenBank/DDBJ databases">
        <title>Sequencing the genomes of 1000 actinobacteria strains.</title>
        <authorList>
            <person name="Klenk H.-P."/>
        </authorList>
    </citation>
    <scope>NUCLEOTIDE SEQUENCE [LARGE SCALE GENOMIC DNA]</scope>
    <source>
        <strain evidence="2 3">DSM 15166</strain>
    </source>
</reference>
<evidence type="ECO:0000256" key="1">
    <source>
        <dbReference type="SAM" id="SignalP"/>
    </source>
</evidence>
<evidence type="ECO:0000313" key="2">
    <source>
        <dbReference type="EMBL" id="NYK10622.1"/>
    </source>
</evidence>
<dbReference type="Proteomes" id="UP000521075">
    <property type="component" value="Unassembled WGS sequence"/>
</dbReference>
<keyword evidence="3" id="KW-1185">Reference proteome</keyword>
<gene>
    <name evidence="2" type="ORF">HNR14_002503</name>
</gene>
<evidence type="ECO:0000313" key="3">
    <source>
        <dbReference type="Proteomes" id="UP000521075"/>
    </source>
</evidence>
<feature type="chain" id="PRO_5032835946" description="Right-handed parallel beta-helix repeat-containing protein" evidence="1">
    <location>
        <begin position="35"/>
        <end position="570"/>
    </location>
</feature>
<feature type="signal peptide" evidence="1">
    <location>
        <begin position="1"/>
        <end position="34"/>
    </location>
</feature>
<proteinExistence type="predicted"/>
<protein>
    <recommendedName>
        <fullName evidence="4">Right-handed parallel beta-helix repeat-containing protein</fullName>
    </recommendedName>
</protein>
<name>A0A853DN78_9MICO</name>
<dbReference type="Gene3D" id="2.160.20.10">
    <property type="entry name" value="Single-stranded right-handed beta-helix, Pectin lyase-like"/>
    <property type="match status" value="1"/>
</dbReference>
<dbReference type="EMBL" id="JACCHJ010000001">
    <property type="protein sequence ID" value="NYK10622.1"/>
    <property type="molecule type" value="Genomic_DNA"/>
</dbReference>
<dbReference type="InterPro" id="IPR006311">
    <property type="entry name" value="TAT_signal"/>
</dbReference>